<evidence type="ECO:0000313" key="1">
    <source>
        <dbReference type="EMBL" id="KAJ8630616.1"/>
    </source>
</evidence>
<evidence type="ECO:0000313" key="2">
    <source>
        <dbReference type="Proteomes" id="UP001234297"/>
    </source>
</evidence>
<gene>
    <name evidence="1" type="ORF">MRB53_023939</name>
</gene>
<sequence length="226" mass="25133">MRRPGELLGRRSGHRPLKQPIDGMRGLAGRMSIKLDDLWGTAASGDWRPSSTPRSDWPHTHEHPNAHLIASYADSGIPPMKVLTLYRRMIIEGVRPDSSTFTIALKACANLFDLEFGEEIRSLAVNCGYKDDVFVGSSLLNLYAKCGKMDEAMRLFDSMPKRDLFCWTTMITGFSQCGRATEAVGVYQRMKDEGLERDSIVMVGLIQVCAILGDVKMGLSIHGHMI</sequence>
<proteinExistence type="predicted"/>
<reference evidence="1 2" key="1">
    <citation type="journal article" date="2022" name="Hortic Res">
        <title>A haplotype resolved chromosomal level avocado genome allows analysis of novel avocado genes.</title>
        <authorList>
            <person name="Nath O."/>
            <person name="Fletcher S.J."/>
            <person name="Hayward A."/>
            <person name="Shaw L.M."/>
            <person name="Masouleh A.K."/>
            <person name="Furtado A."/>
            <person name="Henry R.J."/>
            <person name="Mitter N."/>
        </authorList>
    </citation>
    <scope>NUCLEOTIDE SEQUENCE [LARGE SCALE GENOMIC DNA]</scope>
    <source>
        <strain evidence="2">cv. Hass</strain>
    </source>
</reference>
<dbReference type="EMBL" id="CM056815">
    <property type="protein sequence ID" value="KAJ8630616.1"/>
    <property type="molecule type" value="Genomic_DNA"/>
</dbReference>
<dbReference type="Proteomes" id="UP001234297">
    <property type="component" value="Chromosome 7"/>
</dbReference>
<comment type="caution">
    <text evidence="1">The sequence shown here is derived from an EMBL/GenBank/DDBJ whole genome shotgun (WGS) entry which is preliminary data.</text>
</comment>
<organism evidence="1 2">
    <name type="scientific">Persea americana</name>
    <name type="common">Avocado</name>
    <dbReference type="NCBI Taxonomy" id="3435"/>
    <lineage>
        <taxon>Eukaryota</taxon>
        <taxon>Viridiplantae</taxon>
        <taxon>Streptophyta</taxon>
        <taxon>Embryophyta</taxon>
        <taxon>Tracheophyta</taxon>
        <taxon>Spermatophyta</taxon>
        <taxon>Magnoliopsida</taxon>
        <taxon>Magnoliidae</taxon>
        <taxon>Laurales</taxon>
        <taxon>Lauraceae</taxon>
        <taxon>Persea</taxon>
    </lineage>
</organism>
<name>A0ACC2LB17_PERAE</name>
<protein>
    <submittedName>
        <fullName evidence="1">Uncharacterized protein</fullName>
    </submittedName>
</protein>
<keyword evidence="2" id="KW-1185">Reference proteome</keyword>
<accession>A0ACC2LB17</accession>